<evidence type="ECO:0000313" key="3">
    <source>
        <dbReference type="EMBL" id="RMI32780.1"/>
    </source>
</evidence>
<proteinExistence type="predicted"/>
<dbReference type="InterPro" id="IPR000387">
    <property type="entry name" value="Tyr_Pase_dom"/>
</dbReference>
<accession>A0A3M2L7T5</accession>
<dbReference type="SUPFAM" id="SSF52799">
    <property type="entry name" value="(Phosphotyrosine protein) phosphatases II"/>
    <property type="match status" value="1"/>
</dbReference>
<dbReference type="Pfam" id="PF13350">
    <property type="entry name" value="Y_phosphatase3"/>
    <property type="match status" value="1"/>
</dbReference>
<dbReference type="AlphaFoldDB" id="A0A3M2L7T5"/>
<dbReference type="InterPro" id="IPR016130">
    <property type="entry name" value="Tyr_Pase_AS"/>
</dbReference>
<feature type="compositionally biased region" description="Basic residues" evidence="1">
    <location>
        <begin position="12"/>
        <end position="23"/>
    </location>
</feature>
<evidence type="ECO:0000256" key="1">
    <source>
        <dbReference type="SAM" id="MobiDB-lite"/>
    </source>
</evidence>
<dbReference type="Proteomes" id="UP000279275">
    <property type="component" value="Unassembled WGS sequence"/>
</dbReference>
<feature type="compositionally biased region" description="Basic and acidic residues" evidence="1">
    <location>
        <begin position="1"/>
        <end position="11"/>
    </location>
</feature>
<dbReference type="PROSITE" id="PS50056">
    <property type="entry name" value="TYR_PHOSPHATASE_2"/>
    <property type="match status" value="1"/>
</dbReference>
<dbReference type="EMBL" id="RFFH01000004">
    <property type="protein sequence ID" value="RMI32780.1"/>
    <property type="molecule type" value="Genomic_DNA"/>
</dbReference>
<keyword evidence="4" id="KW-1185">Reference proteome</keyword>
<feature type="domain" description="Tyrosine specific protein phosphatases" evidence="2">
    <location>
        <begin position="1"/>
        <end position="50"/>
    </location>
</feature>
<organism evidence="3 4">
    <name type="scientific">Nocardia stercoris</name>
    <dbReference type="NCBI Taxonomy" id="2483361"/>
    <lineage>
        <taxon>Bacteria</taxon>
        <taxon>Bacillati</taxon>
        <taxon>Actinomycetota</taxon>
        <taxon>Actinomycetes</taxon>
        <taxon>Mycobacteriales</taxon>
        <taxon>Nocardiaceae</taxon>
        <taxon>Nocardia</taxon>
    </lineage>
</organism>
<gene>
    <name evidence="3" type="ORF">EBN03_12620</name>
</gene>
<dbReference type="InterPro" id="IPR029021">
    <property type="entry name" value="Prot-tyrosine_phosphatase-like"/>
</dbReference>
<evidence type="ECO:0000259" key="2">
    <source>
        <dbReference type="PROSITE" id="PS50056"/>
    </source>
</evidence>
<dbReference type="Gene3D" id="3.90.190.10">
    <property type="entry name" value="Protein tyrosine phosphatase superfamily"/>
    <property type="match status" value="1"/>
</dbReference>
<protein>
    <recommendedName>
        <fullName evidence="2">Tyrosine specific protein phosphatases domain-containing protein</fullName>
    </recommendedName>
</protein>
<name>A0A3M2L7T5_9NOCA</name>
<dbReference type="InterPro" id="IPR026893">
    <property type="entry name" value="Tyr/Ser_Pase_IphP-type"/>
</dbReference>
<dbReference type="GO" id="GO:0004721">
    <property type="term" value="F:phosphoprotein phosphatase activity"/>
    <property type="evidence" value="ECO:0007669"/>
    <property type="project" value="InterPro"/>
</dbReference>
<sequence>MAARHLSQDRARARRGARGRRTGGRGLRRCCLVHCTLGKDRTGVLIAVLLAAIGVRDDDIERTYAQSSALLGDGFIDELAAVLGPELTAGSARSEAALEAILASPAAYIQDILAHIRYDHGTVAAYLLANGLEPEELERVRNKLVG</sequence>
<dbReference type="PROSITE" id="PS00383">
    <property type="entry name" value="TYR_PHOSPHATASE_1"/>
    <property type="match status" value="1"/>
</dbReference>
<feature type="region of interest" description="Disordered" evidence="1">
    <location>
        <begin position="1"/>
        <end position="23"/>
    </location>
</feature>
<evidence type="ECO:0000313" key="4">
    <source>
        <dbReference type="Proteomes" id="UP000279275"/>
    </source>
</evidence>
<comment type="caution">
    <text evidence="3">The sequence shown here is derived from an EMBL/GenBank/DDBJ whole genome shotgun (WGS) entry which is preliminary data.</text>
</comment>
<reference evidence="3 4" key="1">
    <citation type="submission" date="2018-10" db="EMBL/GenBank/DDBJ databases">
        <title>Isolation from cow dung.</title>
        <authorList>
            <person name="Ling L."/>
        </authorList>
    </citation>
    <scope>NUCLEOTIDE SEQUENCE [LARGE SCALE GENOMIC DNA]</scope>
    <source>
        <strain evidence="3 4">NEAU-LL90</strain>
    </source>
</reference>